<keyword evidence="1" id="KW-0812">Transmembrane</keyword>
<evidence type="ECO:0000313" key="2">
    <source>
        <dbReference type="EMBL" id="MBU9714193.1"/>
    </source>
</evidence>
<evidence type="ECO:0008006" key="4">
    <source>
        <dbReference type="Google" id="ProtNLM"/>
    </source>
</evidence>
<evidence type="ECO:0000256" key="1">
    <source>
        <dbReference type="SAM" id="Phobius"/>
    </source>
</evidence>
<comment type="caution">
    <text evidence="2">The sequence shown here is derived from an EMBL/GenBank/DDBJ whole genome shotgun (WGS) entry which is preliminary data.</text>
</comment>
<dbReference type="Proteomes" id="UP000784880">
    <property type="component" value="Unassembled WGS sequence"/>
</dbReference>
<protein>
    <recommendedName>
        <fullName evidence="4">Rhodanese domain-containing protein</fullName>
    </recommendedName>
</protein>
<dbReference type="EMBL" id="JAHQCS010000169">
    <property type="protein sequence ID" value="MBU9714193.1"/>
    <property type="molecule type" value="Genomic_DNA"/>
</dbReference>
<feature type="transmembrane region" description="Helical" evidence="1">
    <location>
        <begin position="6"/>
        <end position="24"/>
    </location>
</feature>
<name>A0ABS6JKL5_9BACI</name>
<accession>A0ABS6JKL5</accession>
<organism evidence="2 3">
    <name type="scientific">Evansella tamaricis</name>
    <dbReference type="NCBI Taxonomy" id="2069301"/>
    <lineage>
        <taxon>Bacteria</taxon>
        <taxon>Bacillati</taxon>
        <taxon>Bacillota</taxon>
        <taxon>Bacilli</taxon>
        <taxon>Bacillales</taxon>
        <taxon>Bacillaceae</taxon>
        <taxon>Evansella</taxon>
    </lineage>
</organism>
<sequence length="131" mass="15367">MNTLMIFTLTIMTALSIVVFQRYFPVRGVKMVNPQTINNDVTVLDIRDYNEAYKNENKGIVNIPLPYLNRFYSEINGEKILVLSSDSVGKNLSVRFLRKKGFKIEGYYIMHDKKCDTLFCTINRRRECREL</sequence>
<evidence type="ECO:0000313" key="3">
    <source>
        <dbReference type="Proteomes" id="UP000784880"/>
    </source>
</evidence>
<keyword evidence="3" id="KW-1185">Reference proteome</keyword>
<proteinExistence type="predicted"/>
<keyword evidence="1" id="KW-1133">Transmembrane helix</keyword>
<gene>
    <name evidence="2" type="ORF">KS419_20865</name>
</gene>
<reference evidence="2 3" key="1">
    <citation type="submission" date="2021-06" db="EMBL/GenBank/DDBJ databases">
        <title>Bacillus sp. RD4P76, an endophyte from a halophyte.</title>
        <authorList>
            <person name="Sun J.-Q."/>
        </authorList>
    </citation>
    <scope>NUCLEOTIDE SEQUENCE [LARGE SCALE GENOMIC DNA]</scope>
    <source>
        <strain evidence="2 3">CGMCC 1.15917</strain>
    </source>
</reference>
<keyword evidence="1" id="KW-0472">Membrane</keyword>
<dbReference type="RefSeq" id="WP_217068559.1">
    <property type="nucleotide sequence ID" value="NZ_JAHQCS010000169.1"/>
</dbReference>